<dbReference type="InterPro" id="IPR002104">
    <property type="entry name" value="Integrase_catalytic"/>
</dbReference>
<dbReference type="CDD" id="cd00801">
    <property type="entry name" value="INT_P4_C"/>
    <property type="match status" value="1"/>
</dbReference>
<dbReference type="GO" id="GO:0015074">
    <property type="term" value="P:DNA integration"/>
    <property type="evidence" value="ECO:0007669"/>
    <property type="project" value="UniProtKB-KW"/>
</dbReference>
<organism evidence="8 9">
    <name type="scientific">Thioalbus denitrificans</name>
    <dbReference type="NCBI Taxonomy" id="547122"/>
    <lineage>
        <taxon>Bacteria</taxon>
        <taxon>Pseudomonadati</taxon>
        <taxon>Pseudomonadota</taxon>
        <taxon>Gammaproteobacteria</taxon>
        <taxon>Chromatiales</taxon>
        <taxon>Ectothiorhodospiraceae</taxon>
        <taxon>Thioalbus</taxon>
    </lineage>
</organism>
<evidence type="ECO:0000256" key="1">
    <source>
        <dbReference type="ARBA" id="ARBA00008857"/>
    </source>
</evidence>
<dbReference type="InterPro" id="IPR053876">
    <property type="entry name" value="Phage_int_M"/>
</dbReference>
<dbReference type="InterPro" id="IPR011010">
    <property type="entry name" value="DNA_brk_join_enz"/>
</dbReference>
<evidence type="ECO:0000256" key="5">
    <source>
        <dbReference type="PROSITE-ProRule" id="PRU01248"/>
    </source>
</evidence>
<keyword evidence="3 5" id="KW-0238">DNA-binding</keyword>
<dbReference type="Proteomes" id="UP000252707">
    <property type="component" value="Unassembled WGS sequence"/>
</dbReference>
<evidence type="ECO:0000256" key="2">
    <source>
        <dbReference type="ARBA" id="ARBA00022908"/>
    </source>
</evidence>
<keyword evidence="9" id="KW-1185">Reference proteome</keyword>
<dbReference type="EMBL" id="QPJY01000002">
    <property type="protein sequence ID" value="RCX31712.1"/>
    <property type="molecule type" value="Genomic_DNA"/>
</dbReference>
<dbReference type="PROSITE" id="PS51900">
    <property type="entry name" value="CB"/>
    <property type="match status" value="1"/>
</dbReference>
<dbReference type="Pfam" id="PF13356">
    <property type="entry name" value="Arm-DNA-bind_3"/>
    <property type="match status" value="1"/>
</dbReference>
<evidence type="ECO:0000313" key="8">
    <source>
        <dbReference type="EMBL" id="RCX31712.1"/>
    </source>
</evidence>
<dbReference type="SUPFAM" id="SSF56349">
    <property type="entry name" value="DNA breaking-rejoining enzymes"/>
    <property type="match status" value="1"/>
</dbReference>
<gene>
    <name evidence="8" type="ORF">DFQ59_10259</name>
</gene>
<dbReference type="InterPro" id="IPR038488">
    <property type="entry name" value="Integrase_DNA-bd_sf"/>
</dbReference>
<dbReference type="GO" id="GO:0003677">
    <property type="term" value="F:DNA binding"/>
    <property type="evidence" value="ECO:0007669"/>
    <property type="project" value="UniProtKB-UniRule"/>
</dbReference>
<comment type="caution">
    <text evidence="8">The sequence shown here is derived from an EMBL/GenBank/DDBJ whole genome shotgun (WGS) entry which is preliminary data.</text>
</comment>
<feature type="domain" description="Core-binding (CB)" evidence="7">
    <location>
        <begin position="98"/>
        <end position="178"/>
    </location>
</feature>
<dbReference type="InterPro" id="IPR013762">
    <property type="entry name" value="Integrase-like_cat_sf"/>
</dbReference>
<name>A0A369CCF1_9GAMM</name>
<keyword evidence="2" id="KW-0229">DNA integration</keyword>
<dbReference type="RefSeq" id="WP_170142040.1">
    <property type="nucleotide sequence ID" value="NZ_QPJY01000002.1"/>
</dbReference>
<dbReference type="PANTHER" id="PTHR30629">
    <property type="entry name" value="PROPHAGE INTEGRASE"/>
    <property type="match status" value="1"/>
</dbReference>
<dbReference type="Gene3D" id="3.30.160.390">
    <property type="entry name" value="Integrase, DNA-binding domain"/>
    <property type="match status" value="1"/>
</dbReference>
<proteinExistence type="inferred from homology"/>
<dbReference type="Gene3D" id="1.10.150.130">
    <property type="match status" value="1"/>
</dbReference>
<dbReference type="AlphaFoldDB" id="A0A369CCF1"/>
<dbReference type="GO" id="GO:0006310">
    <property type="term" value="P:DNA recombination"/>
    <property type="evidence" value="ECO:0007669"/>
    <property type="project" value="UniProtKB-KW"/>
</dbReference>
<evidence type="ECO:0000259" key="6">
    <source>
        <dbReference type="PROSITE" id="PS51898"/>
    </source>
</evidence>
<evidence type="ECO:0000259" key="7">
    <source>
        <dbReference type="PROSITE" id="PS51900"/>
    </source>
</evidence>
<evidence type="ECO:0000256" key="4">
    <source>
        <dbReference type="ARBA" id="ARBA00023172"/>
    </source>
</evidence>
<dbReference type="Pfam" id="PF22022">
    <property type="entry name" value="Phage_int_M"/>
    <property type="match status" value="1"/>
</dbReference>
<comment type="similarity">
    <text evidence="1">Belongs to the 'phage' integrase family.</text>
</comment>
<dbReference type="InterPro" id="IPR010998">
    <property type="entry name" value="Integrase_recombinase_N"/>
</dbReference>
<feature type="domain" description="Tyr recombinase" evidence="6">
    <location>
        <begin position="198"/>
        <end position="395"/>
    </location>
</feature>
<dbReference type="InterPro" id="IPR025166">
    <property type="entry name" value="Integrase_DNA_bind_dom"/>
</dbReference>
<keyword evidence="4" id="KW-0233">DNA recombination</keyword>
<reference evidence="8 9" key="1">
    <citation type="submission" date="2018-07" db="EMBL/GenBank/DDBJ databases">
        <title>Genomic Encyclopedia of Type Strains, Phase IV (KMG-IV): sequencing the most valuable type-strain genomes for metagenomic binning, comparative biology and taxonomic classification.</title>
        <authorList>
            <person name="Goeker M."/>
        </authorList>
    </citation>
    <scope>NUCLEOTIDE SEQUENCE [LARGE SCALE GENOMIC DNA]</scope>
    <source>
        <strain evidence="8 9">DSM 26407</strain>
    </source>
</reference>
<dbReference type="InterPro" id="IPR050808">
    <property type="entry name" value="Phage_Integrase"/>
</dbReference>
<dbReference type="Pfam" id="PF00589">
    <property type="entry name" value="Phage_integrase"/>
    <property type="match status" value="1"/>
</dbReference>
<evidence type="ECO:0000256" key="3">
    <source>
        <dbReference type="ARBA" id="ARBA00023125"/>
    </source>
</evidence>
<sequence length="419" mass="47213">MRFTDAKIAALKPQGRRYELFEGGGFGVRISTRGVKTFVLFYRHQGRLRRLSLGEYAPPTFTLADARLKAAEAKRALKEGKDPATEALERREAIRRAPTVDHLAEEYIERWAKPRKSSWREDQRMLEKDVLPTIGNLKAAEVRRRDIIMVLDLVTDRGALVVANRTAALLSRLFNFAVDRGIVDASPCVRLPTHAEHHRDRVLSDDEIITFWTGLDRADMTARTRLALKLILVTGQRPGEVCGMEEKELQGDTWIIPATRIKTRHKILSDHRVPLSDLAMEIIEAARAIAFGSAFLFPSPSLSGPMDEKSLSRAIRRNLPGGERTRTFEEGGAEREPALNMAHFTPHDLRRTCRTKLAELGVSDIVAERILNHALQGMARVYNHHTYEAEKVAALVAWANRLNKLTRRSVGLNVVALCK</sequence>
<dbReference type="InterPro" id="IPR044068">
    <property type="entry name" value="CB"/>
</dbReference>
<dbReference type="PANTHER" id="PTHR30629:SF2">
    <property type="entry name" value="PROPHAGE INTEGRASE INTS-RELATED"/>
    <property type="match status" value="1"/>
</dbReference>
<dbReference type="PROSITE" id="PS51898">
    <property type="entry name" value="TYR_RECOMBINASE"/>
    <property type="match status" value="1"/>
</dbReference>
<evidence type="ECO:0000313" key="9">
    <source>
        <dbReference type="Proteomes" id="UP000252707"/>
    </source>
</evidence>
<accession>A0A369CCF1</accession>
<protein>
    <submittedName>
        <fullName evidence="8">Integrase</fullName>
    </submittedName>
</protein>
<dbReference type="Gene3D" id="1.10.443.10">
    <property type="entry name" value="Intergrase catalytic core"/>
    <property type="match status" value="1"/>
</dbReference>